<evidence type="ECO:0000313" key="1">
    <source>
        <dbReference type="EMBL" id="KJF61207.1"/>
    </source>
</evidence>
<dbReference type="GeneID" id="24165118"/>
<gene>
    <name evidence="1" type="ORF">CIMG_13491</name>
</gene>
<protein>
    <submittedName>
        <fullName evidence="1">Uncharacterized protein</fullName>
    </submittedName>
</protein>
<dbReference type="OrthoDB" id="4363340at2759"/>
<dbReference type="Proteomes" id="UP000001261">
    <property type="component" value="Unassembled WGS sequence"/>
</dbReference>
<reference evidence="2" key="1">
    <citation type="journal article" date="2009" name="Genome Res.">
        <title>Comparative genomic analyses of the human fungal pathogens Coccidioides and their relatives.</title>
        <authorList>
            <person name="Sharpton T.J."/>
            <person name="Stajich J.E."/>
            <person name="Rounsley S.D."/>
            <person name="Gardner M.J."/>
            <person name="Wortman J.R."/>
            <person name="Jordar V.S."/>
            <person name="Maiti R."/>
            <person name="Kodira C.D."/>
            <person name="Neafsey D.E."/>
            <person name="Zeng Q."/>
            <person name="Hung C.-Y."/>
            <person name="McMahan C."/>
            <person name="Muszewska A."/>
            <person name="Grynberg M."/>
            <person name="Mandel M.A."/>
            <person name="Kellner E.M."/>
            <person name="Barker B.M."/>
            <person name="Galgiani J.N."/>
            <person name="Orbach M.J."/>
            <person name="Kirkland T.N."/>
            <person name="Cole G.T."/>
            <person name="Henn M.R."/>
            <person name="Birren B.W."/>
            <person name="Taylor J.W."/>
        </authorList>
    </citation>
    <scope>NUCLEOTIDE SEQUENCE [LARGE SCALE GENOMIC DNA]</scope>
    <source>
        <strain evidence="2">RS</strain>
    </source>
</reference>
<reference evidence="2" key="2">
    <citation type="journal article" date="2010" name="Genome Res.">
        <title>Population genomic sequencing of Coccidioides fungi reveals recent hybridization and transposon control.</title>
        <authorList>
            <person name="Neafsey D.E."/>
            <person name="Barker B.M."/>
            <person name="Sharpton T.J."/>
            <person name="Stajich J.E."/>
            <person name="Park D.J."/>
            <person name="Whiston E."/>
            <person name="Hung C.-Y."/>
            <person name="McMahan C."/>
            <person name="White J."/>
            <person name="Sykes S."/>
            <person name="Heiman D."/>
            <person name="Young S."/>
            <person name="Zeng Q."/>
            <person name="Abouelleil A."/>
            <person name="Aftuck L."/>
            <person name="Bessette D."/>
            <person name="Brown A."/>
            <person name="FitzGerald M."/>
            <person name="Lui A."/>
            <person name="Macdonald J.P."/>
            <person name="Priest M."/>
            <person name="Orbach M.J."/>
            <person name="Galgiani J.N."/>
            <person name="Kirkland T.N."/>
            <person name="Cole G.T."/>
            <person name="Birren B.W."/>
            <person name="Henn M.R."/>
            <person name="Taylor J.W."/>
            <person name="Rounsley S.D."/>
        </authorList>
    </citation>
    <scope>GENOME REANNOTATION</scope>
    <source>
        <strain evidence="2">RS</strain>
    </source>
</reference>
<dbReference type="AlphaFoldDB" id="A0A0D8JV86"/>
<dbReference type="EMBL" id="GG704915">
    <property type="protein sequence ID" value="KJF61207.1"/>
    <property type="molecule type" value="Genomic_DNA"/>
</dbReference>
<name>A0A0D8JV86_COCIM</name>
<evidence type="ECO:0000313" key="2">
    <source>
        <dbReference type="Proteomes" id="UP000001261"/>
    </source>
</evidence>
<accession>A0A0D8JV86</accession>
<dbReference type="KEGG" id="cim:CIMG_13491"/>
<sequence length="239" mass="27278">MTFKPPYQVHMVFNTPTLQMIYHPQYQQLIKFKSDFMLFHDIFSCMLDVHLDPAHSALLLQLLVILCLRAFQKNVFRSLANCIIQQPLHSTRLENTGNDDISLTHAGISQVFQHFHFQKDIQFITGSRMKYQPELTIIKLDMIDELSLADWEAGGQSLPLDVALLSVPSNVDAWLAIEQGQHSVPTVMFPNPVVFLLAIDVHSSKLSHHLQATIAEHHVLYSFTEKESQSASQLHTNHK</sequence>
<dbReference type="RefSeq" id="XP_004444608.1">
    <property type="nucleotide sequence ID" value="XM_004444551.1"/>
</dbReference>
<dbReference type="InParanoid" id="A0A0D8JV86"/>
<proteinExistence type="predicted"/>
<organism evidence="1 2">
    <name type="scientific">Coccidioides immitis (strain RS)</name>
    <name type="common">Valley fever fungus</name>
    <dbReference type="NCBI Taxonomy" id="246410"/>
    <lineage>
        <taxon>Eukaryota</taxon>
        <taxon>Fungi</taxon>
        <taxon>Dikarya</taxon>
        <taxon>Ascomycota</taxon>
        <taxon>Pezizomycotina</taxon>
        <taxon>Eurotiomycetes</taxon>
        <taxon>Eurotiomycetidae</taxon>
        <taxon>Onygenales</taxon>
        <taxon>Onygenaceae</taxon>
        <taxon>Coccidioides</taxon>
    </lineage>
</organism>
<dbReference type="VEuPathDB" id="FungiDB:CIMG_13491"/>
<keyword evidence="2" id="KW-1185">Reference proteome</keyword>